<dbReference type="EMBL" id="FQUT01000007">
    <property type="protein sequence ID" value="SHF83114.1"/>
    <property type="molecule type" value="Genomic_DNA"/>
</dbReference>
<organism evidence="2 3">
    <name type="scientific">Chryseobacterium arachidis</name>
    <dbReference type="NCBI Taxonomy" id="1416778"/>
    <lineage>
        <taxon>Bacteria</taxon>
        <taxon>Pseudomonadati</taxon>
        <taxon>Bacteroidota</taxon>
        <taxon>Flavobacteriia</taxon>
        <taxon>Flavobacteriales</taxon>
        <taxon>Weeksellaceae</taxon>
        <taxon>Chryseobacterium group</taxon>
        <taxon>Chryseobacterium</taxon>
    </lineage>
</organism>
<accession>A0A1M5EV57</accession>
<reference evidence="3" key="1">
    <citation type="submission" date="2016-11" db="EMBL/GenBank/DDBJ databases">
        <authorList>
            <person name="Varghese N."/>
            <person name="Submissions S."/>
        </authorList>
    </citation>
    <scope>NUCLEOTIDE SEQUENCE [LARGE SCALE GENOMIC DNA]</scope>
    <source>
        <strain evidence="3">DSM 27619</strain>
    </source>
</reference>
<keyword evidence="1" id="KW-1133">Transmembrane helix</keyword>
<dbReference type="Proteomes" id="UP000184518">
    <property type="component" value="Unassembled WGS sequence"/>
</dbReference>
<dbReference type="STRING" id="1416778.SAMN05443633_10772"/>
<feature type="transmembrane region" description="Helical" evidence="1">
    <location>
        <begin position="6"/>
        <end position="24"/>
    </location>
</feature>
<keyword evidence="1" id="KW-0472">Membrane</keyword>
<gene>
    <name evidence="2" type="ORF">SAMN05443633_10772</name>
</gene>
<evidence type="ECO:0000313" key="3">
    <source>
        <dbReference type="Proteomes" id="UP000184518"/>
    </source>
</evidence>
<sequence>MLFATFDYIMLIVIFIFNFGVWKYKIIKKRNRILYLIVFLLFGLIVPYFSVDFEIKKAVKDQPFVDGFTLLYVYFRFPIWWFIGIIEVLILTKLIYKTKS</sequence>
<feature type="transmembrane region" description="Helical" evidence="1">
    <location>
        <begin position="33"/>
        <end position="51"/>
    </location>
</feature>
<dbReference type="AlphaFoldDB" id="A0A1M5EV57"/>
<protein>
    <submittedName>
        <fullName evidence="2">Uncharacterized protein</fullName>
    </submittedName>
</protein>
<evidence type="ECO:0000256" key="1">
    <source>
        <dbReference type="SAM" id="Phobius"/>
    </source>
</evidence>
<proteinExistence type="predicted"/>
<keyword evidence="1" id="KW-0812">Transmembrane</keyword>
<name>A0A1M5EV57_9FLAO</name>
<evidence type="ECO:0000313" key="2">
    <source>
        <dbReference type="EMBL" id="SHF83114.1"/>
    </source>
</evidence>
<keyword evidence="3" id="KW-1185">Reference proteome</keyword>
<feature type="transmembrane region" description="Helical" evidence="1">
    <location>
        <begin position="71"/>
        <end position="96"/>
    </location>
</feature>